<name>A0A286R9R5_9BACT</name>
<accession>A0A286R9R5</accession>
<gene>
    <name evidence="1" type="ORF">THTE_0089</name>
</gene>
<dbReference type="AlphaFoldDB" id="A0A286R9R5"/>
<reference evidence="1 2" key="1">
    <citation type="journal article" name="Front. Microbiol.">
        <title>Sugar Metabolism of the First Thermophilic Planctomycete Thermogutta terrifontis: Comparative Genomic and Transcriptomic Approaches.</title>
        <authorList>
            <person name="Elcheninov A.G."/>
            <person name="Menzel P."/>
            <person name="Gudbergsdottir S.R."/>
            <person name="Slesarev A.I."/>
            <person name="Kadnikov V.V."/>
            <person name="Krogh A."/>
            <person name="Bonch-Osmolovskaya E.A."/>
            <person name="Peng X."/>
            <person name="Kublanov I.V."/>
        </authorList>
    </citation>
    <scope>NUCLEOTIDE SEQUENCE [LARGE SCALE GENOMIC DNA]</scope>
    <source>
        <strain evidence="1 2">R1</strain>
    </source>
</reference>
<proteinExistence type="predicted"/>
<sequence>MNDRTARPAGRRVSCCLLRFGFRKYNPCASSGAFQDVPNPSFGESKKGVTTTMPTVTRMTLPAAFATLFLFASNFAWAQKWAEAMFDHTSHNFGMVARGAKVEHVFPLKNIYVEDVHIASVRTSCGCTQPRITKDTLKTFETGAIVATVDTRGFLGRKDATITVTFDKPFPAEVQLHTYVYIRSDVVFDPGVVLFNAVPQGSAAERTVKLLYAGRSDWQIVKAVPSADFLDVQINQTGRGAGEVSYQLVVTLKPNAPAGYLQEQIELLTNDTLEEARRLVLPVEGSVVPQVTVQPAQLALGTLSPGQTVAKNLVVQARIPFRVVGLQVPDKRFSFVLPDTEKSVQVIPVTFTADQTAGPIRGEIVIETNLSGYEQLKVPVLGTIKANGQ</sequence>
<dbReference type="PANTHER" id="PTHR37833">
    <property type="entry name" value="LIPOPROTEIN-RELATED"/>
    <property type="match status" value="1"/>
</dbReference>
<evidence type="ECO:0000313" key="2">
    <source>
        <dbReference type="Proteomes" id="UP000215086"/>
    </source>
</evidence>
<protein>
    <recommendedName>
        <fullName evidence="3">DUF1573 domain-containing protein</fullName>
    </recommendedName>
</protein>
<dbReference type="KEGG" id="ttf:THTE_0089"/>
<dbReference type="InterPro" id="IPR013783">
    <property type="entry name" value="Ig-like_fold"/>
</dbReference>
<keyword evidence="2" id="KW-1185">Reference proteome</keyword>
<dbReference type="Gene3D" id="2.60.40.10">
    <property type="entry name" value="Immunoglobulins"/>
    <property type="match status" value="2"/>
</dbReference>
<dbReference type="InterPro" id="IPR011467">
    <property type="entry name" value="DUF1573"/>
</dbReference>
<dbReference type="Proteomes" id="UP000215086">
    <property type="component" value="Chromosome"/>
</dbReference>
<evidence type="ECO:0000313" key="1">
    <source>
        <dbReference type="EMBL" id="ASV72691.1"/>
    </source>
</evidence>
<evidence type="ECO:0008006" key="3">
    <source>
        <dbReference type="Google" id="ProtNLM"/>
    </source>
</evidence>
<dbReference type="Pfam" id="PF07610">
    <property type="entry name" value="DUF1573"/>
    <property type="match status" value="1"/>
</dbReference>
<dbReference type="EMBL" id="CP018477">
    <property type="protein sequence ID" value="ASV72691.1"/>
    <property type="molecule type" value="Genomic_DNA"/>
</dbReference>
<organism evidence="1 2">
    <name type="scientific">Thermogutta terrifontis</name>
    <dbReference type="NCBI Taxonomy" id="1331910"/>
    <lineage>
        <taxon>Bacteria</taxon>
        <taxon>Pseudomonadati</taxon>
        <taxon>Planctomycetota</taxon>
        <taxon>Planctomycetia</taxon>
        <taxon>Pirellulales</taxon>
        <taxon>Thermoguttaceae</taxon>
        <taxon>Thermogutta</taxon>
    </lineage>
</organism>
<dbReference type="PANTHER" id="PTHR37833:SF1">
    <property type="entry name" value="SIGNAL PEPTIDE PROTEIN"/>
    <property type="match status" value="1"/>
</dbReference>